<name>A0A0W0I667_PSEFL</name>
<accession>A0A0W0I667</accession>
<sequence>MPVSNLRADSGTHRQWTVHPAQVSLRDFHPAIAHRWQAALLEGHAMAVGIEPCVVAMAGVGHEQ</sequence>
<evidence type="ECO:0000313" key="1">
    <source>
        <dbReference type="EMBL" id="KTB68649.1"/>
    </source>
</evidence>
<comment type="caution">
    <text evidence="1">The sequence shown here is derived from an EMBL/GenBank/DDBJ whole genome shotgun (WGS) entry which is preliminary data.</text>
</comment>
<protein>
    <submittedName>
        <fullName evidence="1">Uncharacterized protein</fullName>
    </submittedName>
</protein>
<reference evidence="1 2" key="1">
    <citation type="submission" date="2015-09" db="EMBL/GenBank/DDBJ databases">
        <title>Genome sequence of ICMP 11288.</title>
        <authorList>
            <person name="Visnovsky S."/>
            <person name="Lu A."/>
            <person name="Panda P."/>
            <person name="Pitman A."/>
        </authorList>
    </citation>
    <scope>NUCLEOTIDE SEQUENCE [LARGE SCALE GENOMIC DNA]</scope>
    <source>
        <strain evidence="1 2">ICMP 11288</strain>
    </source>
</reference>
<organism evidence="1 2">
    <name type="scientific">Pseudomonas fluorescens ICMP 11288</name>
    <dbReference type="NCBI Taxonomy" id="1198309"/>
    <lineage>
        <taxon>Bacteria</taxon>
        <taxon>Pseudomonadati</taxon>
        <taxon>Pseudomonadota</taxon>
        <taxon>Gammaproteobacteria</taxon>
        <taxon>Pseudomonadales</taxon>
        <taxon>Pseudomonadaceae</taxon>
        <taxon>Pseudomonas</taxon>
    </lineage>
</organism>
<dbReference type="AlphaFoldDB" id="A0A0W0I667"/>
<evidence type="ECO:0000313" key="2">
    <source>
        <dbReference type="Proteomes" id="UP000054197"/>
    </source>
</evidence>
<dbReference type="Proteomes" id="UP000054197">
    <property type="component" value="Unassembled WGS sequence"/>
</dbReference>
<dbReference type="EMBL" id="LKEF01000001">
    <property type="protein sequence ID" value="KTB68649.1"/>
    <property type="molecule type" value="Genomic_DNA"/>
</dbReference>
<gene>
    <name evidence="1" type="ORF">AO063_09285</name>
</gene>
<proteinExistence type="predicted"/>